<dbReference type="SUPFAM" id="SSF56349">
    <property type="entry name" value="DNA breaking-rejoining enzymes"/>
    <property type="match status" value="1"/>
</dbReference>
<gene>
    <name evidence="1" type="ORF">NQ317_011704</name>
</gene>
<evidence type="ECO:0000313" key="1">
    <source>
        <dbReference type="EMBL" id="KAJ8980628.1"/>
    </source>
</evidence>
<proteinExistence type="predicted"/>
<evidence type="ECO:0000313" key="2">
    <source>
        <dbReference type="Proteomes" id="UP001162164"/>
    </source>
</evidence>
<dbReference type="Proteomes" id="UP001162164">
    <property type="component" value="Unassembled WGS sequence"/>
</dbReference>
<dbReference type="InterPro" id="IPR011010">
    <property type="entry name" value="DNA_brk_join_enz"/>
</dbReference>
<comment type="caution">
    <text evidence="1">The sequence shown here is derived from an EMBL/GenBank/DDBJ whole genome shotgun (WGS) entry which is preliminary data.</text>
</comment>
<accession>A0ABQ9JQT2</accession>
<keyword evidence="2" id="KW-1185">Reference proteome</keyword>
<protein>
    <submittedName>
        <fullName evidence="1">Uncharacterized protein</fullName>
    </submittedName>
</protein>
<name>A0ABQ9JQT2_9CUCU</name>
<dbReference type="EMBL" id="JAPWTJ010000248">
    <property type="protein sequence ID" value="KAJ8980628.1"/>
    <property type="molecule type" value="Genomic_DNA"/>
</dbReference>
<reference evidence="1" key="1">
    <citation type="journal article" date="2023" name="Insect Mol. Biol.">
        <title>Genome sequencing provides insights into the evolution of gene families encoding plant cell wall-degrading enzymes in longhorned beetles.</title>
        <authorList>
            <person name="Shin N.R."/>
            <person name="Okamura Y."/>
            <person name="Kirsch R."/>
            <person name="Pauchet Y."/>
        </authorList>
    </citation>
    <scope>NUCLEOTIDE SEQUENCE</scope>
    <source>
        <strain evidence="1">MMC_N1</strain>
    </source>
</reference>
<sequence length="165" mass="19350">MDTLFDSRGQNPLFMAMMDVSKIIIYSNFPNFRELLKGFWFFPKLGLLVWKTFRINFNELEAFLNNRARVVLIMGNFRGCRSQELPNLKSLDIVDWASIMVVNIPERKTGAPKKITILDERELSALLLLRRYIIMTLRPASVERFFKVLDKIDVLICQPIKKKHV</sequence>
<organism evidence="1 2">
    <name type="scientific">Molorchus minor</name>
    <dbReference type="NCBI Taxonomy" id="1323400"/>
    <lineage>
        <taxon>Eukaryota</taxon>
        <taxon>Metazoa</taxon>
        <taxon>Ecdysozoa</taxon>
        <taxon>Arthropoda</taxon>
        <taxon>Hexapoda</taxon>
        <taxon>Insecta</taxon>
        <taxon>Pterygota</taxon>
        <taxon>Neoptera</taxon>
        <taxon>Endopterygota</taxon>
        <taxon>Coleoptera</taxon>
        <taxon>Polyphaga</taxon>
        <taxon>Cucujiformia</taxon>
        <taxon>Chrysomeloidea</taxon>
        <taxon>Cerambycidae</taxon>
        <taxon>Lamiinae</taxon>
        <taxon>Monochamini</taxon>
        <taxon>Molorchus</taxon>
    </lineage>
</organism>